<comment type="caution">
    <text evidence="2">The sequence shown here is derived from an EMBL/GenBank/DDBJ whole genome shotgun (WGS) entry which is preliminary data.</text>
</comment>
<dbReference type="Pfam" id="PF07505">
    <property type="entry name" value="DUF5131"/>
    <property type="match status" value="1"/>
</dbReference>
<accession>A0ABU8Q524</accession>
<keyword evidence="3" id="KW-1185">Reference proteome</keyword>
<dbReference type="EMBL" id="JBBGZA010000001">
    <property type="protein sequence ID" value="MEJ5094835.1"/>
    <property type="molecule type" value="Genomic_DNA"/>
</dbReference>
<feature type="region of interest" description="Disordered" evidence="1">
    <location>
        <begin position="283"/>
        <end position="302"/>
    </location>
</feature>
<protein>
    <submittedName>
        <fullName evidence="2">Phage Gp37/Gp68 family protein</fullName>
    </submittedName>
</protein>
<feature type="compositionally biased region" description="Basic and acidic residues" evidence="1">
    <location>
        <begin position="284"/>
        <end position="302"/>
    </location>
</feature>
<dbReference type="InterPro" id="IPR011101">
    <property type="entry name" value="DUF5131"/>
</dbReference>
<evidence type="ECO:0000313" key="3">
    <source>
        <dbReference type="Proteomes" id="UP001380365"/>
    </source>
</evidence>
<sequence>MLFSGGPTLRPGPEQNENHRASFVQYPAGRRAFEASDRLACCVATRHMPSFPQCSVEDVVADGSAIEWTDATWNPVTGCTKITSGCDNCYAARFSERFRGVPGHPFESGFDLTLRPERLRQPLSWRRPRMIFVNSMSDLFHKEVPVAFVNQVFDTMEQADWHVFQVLTKRSSLMRDYLQQRYADRSPPANVWLGVSVEAAAAKSRIEHLRQAPAAVRFLSIEPLIAQVGAMDLTGIHWVIAGGESGPGARPMHIDWAREVRNECSRQGVAFFFKQWGGLRPKTGGRELDGREWNEMPRRTAA</sequence>
<dbReference type="Proteomes" id="UP001380365">
    <property type="component" value="Unassembled WGS sequence"/>
</dbReference>
<gene>
    <name evidence="2" type="ORF">WH159_09835</name>
</gene>
<evidence type="ECO:0000313" key="2">
    <source>
        <dbReference type="EMBL" id="MEJ5094835.1"/>
    </source>
</evidence>
<reference evidence="2 3" key="1">
    <citation type="submission" date="2023-12" db="EMBL/GenBank/DDBJ databases">
        <title>Gut-associated functions are favored during microbiome assembly across C. elegans life.</title>
        <authorList>
            <person name="Zimmermann J."/>
        </authorList>
    </citation>
    <scope>NUCLEOTIDE SEQUENCE [LARGE SCALE GENOMIC DNA]</scope>
    <source>
        <strain evidence="2 3">JUb134</strain>
    </source>
</reference>
<name>A0ABU8Q524_9SPHN</name>
<dbReference type="RefSeq" id="WP_239555414.1">
    <property type="nucleotide sequence ID" value="NZ_JBBGZA010000001.1"/>
</dbReference>
<organism evidence="2 3">
    <name type="scientific">Sphingomonas molluscorum</name>
    <dbReference type="NCBI Taxonomy" id="418184"/>
    <lineage>
        <taxon>Bacteria</taxon>
        <taxon>Pseudomonadati</taxon>
        <taxon>Pseudomonadota</taxon>
        <taxon>Alphaproteobacteria</taxon>
        <taxon>Sphingomonadales</taxon>
        <taxon>Sphingomonadaceae</taxon>
        <taxon>Sphingomonas</taxon>
    </lineage>
</organism>
<evidence type="ECO:0000256" key="1">
    <source>
        <dbReference type="SAM" id="MobiDB-lite"/>
    </source>
</evidence>
<proteinExistence type="predicted"/>